<evidence type="ECO:0000313" key="3">
    <source>
        <dbReference type="Proteomes" id="UP000228948"/>
    </source>
</evidence>
<dbReference type="InterPro" id="IPR005583">
    <property type="entry name" value="YaaA"/>
</dbReference>
<reference evidence="2 3" key="1">
    <citation type="submission" date="2017-11" db="EMBL/GenBank/DDBJ databases">
        <title>Revised Sequence and Annotation of the Rhodobaca barguzinensis strain alga05 Genome.</title>
        <authorList>
            <person name="Kopejtka K."/>
            <person name="Tomasch J.M."/>
            <person name="Bunk B."/>
            <person name="Koblizek M."/>
        </authorList>
    </citation>
    <scope>NUCLEOTIDE SEQUENCE [LARGE SCALE GENOMIC DNA]</scope>
    <source>
        <strain evidence="3">alga05</strain>
    </source>
</reference>
<dbReference type="NCBIfam" id="NF002542">
    <property type="entry name" value="PRK02101.1-3"/>
    <property type="match status" value="1"/>
</dbReference>
<dbReference type="AlphaFoldDB" id="A0A2K8KK22"/>
<dbReference type="PANTHER" id="PTHR30283:SF4">
    <property type="entry name" value="PEROXIDE STRESS RESISTANCE PROTEIN YAAA"/>
    <property type="match status" value="1"/>
</dbReference>
<organism evidence="2 3">
    <name type="scientific">Roseinatronobacter bogoriensis subsp. barguzinensis</name>
    <dbReference type="NCBI Taxonomy" id="441209"/>
    <lineage>
        <taxon>Bacteria</taxon>
        <taxon>Pseudomonadati</taxon>
        <taxon>Pseudomonadota</taxon>
        <taxon>Alphaproteobacteria</taxon>
        <taxon>Rhodobacterales</taxon>
        <taxon>Paracoccaceae</taxon>
        <taxon>Roseinatronobacter</taxon>
    </lineage>
</organism>
<sequence>MLVVLSPAKKLDWTPKGQPRAMSEPLFQEDAIALADAARKIGAAGLKRLMKISDKLAELNLERFESFAARPDDLATRPAIYAFAGDTYTGLDAASLDADTLDWAEGHLRILSGLYGVLRPYDAMQPYRLEMGSRLQTARGKSLYDYWGAQISKALNADAKKAGADVIVNCASQEYFGAVDRAALKPRVVTPVFKEQRDGEEPQIISFYAKKARGAMARFIVENRLSDPAALRDFDTAGYRYTPELSQQDQPVFVRELPAQSSGKVNSGGA</sequence>
<proteinExistence type="inferred from homology"/>
<dbReference type="OrthoDB" id="9777133at2"/>
<dbReference type="RefSeq" id="WP_071481804.1">
    <property type="nucleotide sequence ID" value="NZ_CP024899.1"/>
</dbReference>
<dbReference type="STRING" id="441209.GCA_001870665_03268"/>
<dbReference type="HAMAP" id="MF_00652">
    <property type="entry name" value="UPF0246"/>
    <property type="match status" value="1"/>
</dbReference>
<name>A0A2K8KK22_9RHOB</name>
<evidence type="ECO:0000256" key="1">
    <source>
        <dbReference type="HAMAP-Rule" id="MF_00652"/>
    </source>
</evidence>
<dbReference type="KEGG" id="rbg:BG454_17400"/>
<keyword evidence="3" id="KW-1185">Reference proteome</keyword>
<dbReference type="EMBL" id="CP024899">
    <property type="protein sequence ID" value="ATX67368.1"/>
    <property type="molecule type" value="Genomic_DNA"/>
</dbReference>
<gene>
    <name evidence="2" type="ORF">BG454_17400</name>
</gene>
<dbReference type="PANTHER" id="PTHR30283">
    <property type="entry name" value="PEROXIDE STRESS RESPONSE PROTEIN YAAA"/>
    <property type="match status" value="1"/>
</dbReference>
<dbReference type="Proteomes" id="UP000228948">
    <property type="component" value="Chromosome"/>
</dbReference>
<accession>A0A2K8KK22</accession>
<dbReference type="GO" id="GO:0005829">
    <property type="term" value="C:cytosol"/>
    <property type="evidence" value="ECO:0007669"/>
    <property type="project" value="TreeGrafter"/>
</dbReference>
<dbReference type="GO" id="GO:0033194">
    <property type="term" value="P:response to hydroperoxide"/>
    <property type="evidence" value="ECO:0007669"/>
    <property type="project" value="TreeGrafter"/>
</dbReference>
<comment type="similarity">
    <text evidence="1">Belongs to the UPF0246 family.</text>
</comment>
<evidence type="ECO:0000313" key="2">
    <source>
        <dbReference type="EMBL" id="ATX67368.1"/>
    </source>
</evidence>
<dbReference type="Pfam" id="PF03883">
    <property type="entry name" value="H2O2_YaaD"/>
    <property type="match status" value="1"/>
</dbReference>
<protein>
    <recommendedName>
        <fullName evidence="1">UPF0246 protein BG454_17400</fullName>
    </recommendedName>
</protein>